<dbReference type="PANTHER" id="PTHR43861">
    <property type="entry name" value="TRANS-ACONITATE 2-METHYLTRANSFERASE-RELATED"/>
    <property type="match status" value="1"/>
</dbReference>
<dbReference type="Pfam" id="PF13649">
    <property type="entry name" value="Methyltransf_25"/>
    <property type="match status" value="1"/>
</dbReference>
<dbReference type="InterPro" id="IPR029063">
    <property type="entry name" value="SAM-dependent_MTases_sf"/>
</dbReference>
<evidence type="ECO:0000313" key="4">
    <source>
        <dbReference type="EMBL" id="KKS03544.1"/>
    </source>
</evidence>
<keyword evidence="2 4" id="KW-0808">Transferase</keyword>
<sequence>MTSNEYEKQKKLLIETFNKLSSSYKNLFTSDSTQRAKVQSLVNSWNIQRGSKVLEIGGGIGDLSPYLLRKIGTEGELFFLDISPKMVVKARERLYGYNNIRFFCGDITSATFSDSFDSIVVFNTFPHFLNKQKAFSNMYKLLRKGGNLVISHNNSRWGIVGHHKRKEFSSLVSDFPEDSVVFELLTKVGFDIEVFENNEGYDYYLVTAKKNT</sequence>
<accession>A0A0G0VRN3</accession>
<dbReference type="GO" id="GO:0008168">
    <property type="term" value="F:methyltransferase activity"/>
    <property type="evidence" value="ECO:0007669"/>
    <property type="project" value="UniProtKB-KW"/>
</dbReference>
<dbReference type="SUPFAM" id="SSF53335">
    <property type="entry name" value="S-adenosyl-L-methionine-dependent methyltransferases"/>
    <property type="match status" value="1"/>
</dbReference>
<dbReference type="AlphaFoldDB" id="A0A0G0VRN3"/>
<feature type="domain" description="Methyltransferase" evidence="3">
    <location>
        <begin position="53"/>
        <end position="146"/>
    </location>
</feature>
<gene>
    <name evidence="4" type="ORF">UU55_C0001G0005</name>
</gene>
<dbReference type="EMBL" id="LCBB01000001">
    <property type="protein sequence ID" value="KKS03544.1"/>
    <property type="molecule type" value="Genomic_DNA"/>
</dbReference>
<evidence type="ECO:0000256" key="2">
    <source>
        <dbReference type="ARBA" id="ARBA00022679"/>
    </source>
</evidence>
<comment type="caution">
    <text evidence="4">The sequence shown here is derived from an EMBL/GenBank/DDBJ whole genome shotgun (WGS) entry which is preliminary data.</text>
</comment>
<dbReference type="Gene3D" id="3.40.50.150">
    <property type="entry name" value="Vaccinia Virus protein VP39"/>
    <property type="match status" value="1"/>
</dbReference>
<name>A0A0G0VRN3_UNCKA</name>
<dbReference type="PANTHER" id="PTHR43861:SF1">
    <property type="entry name" value="TRANS-ACONITATE 2-METHYLTRANSFERASE"/>
    <property type="match status" value="1"/>
</dbReference>
<dbReference type="InterPro" id="IPR041698">
    <property type="entry name" value="Methyltransf_25"/>
</dbReference>
<evidence type="ECO:0000256" key="1">
    <source>
        <dbReference type="ARBA" id="ARBA00022603"/>
    </source>
</evidence>
<proteinExistence type="predicted"/>
<dbReference type="GO" id="GO:0032259">
    <property type="term" value="P:methylation"/>
    <property type="evidence" value="ECO:0007669"/>
    <property type="project" value="UniProtKB-KW"/>
</dbReference>
<dbReference type="CDD" id="cd02440">
    <property type="entry name" value="AdoMet_MTases"/>
    <property type="match status" value="1"/>
</dbReference>
<dbReference type="Proteomes" id="UP000033947">
    <property type="component" value="Unassembled WGS sequence"/>
</dbReference>
<protein>
    <submittedName>
        <fullName evidence="4">Methyltransferase type 11</fullName>
    </submittedName>
</protein>
<reference evidence="4 5" key="1">
    <citation type="journal article" date="2015" name="Nature">
        <title>rRNA introns, odd ribosomes, and small enigmatic genomes across a large radiation of phyla.</title>
        <authorList>
            <person name="Brown C.T."/>
            <person name="Hug L.A."/>
            <person name="Thomas B.C."/>
            <person name="Sharon I."/>
            <person name="Castelle C.J."/>
            <person name="Singh A."/>
            <person name="Wilkins M.J."/>
            <person name="Williams K.H."/>
            <person name="Banfield J.F."/>
        </authorList>
    </citation>
    <scope>NUCLEOTIDE SEQUENCE [LARGE SCALE GENOMIC DNA]</scope>
</reference>
<evidence type="ECO:0000259" key="3">
    <source>
        <dbReference type="Pfam" id="PF13649"/>
    </source>
</evidence>
<evidence type="ECO:0000313" key="5">
    <source>
        <dbReference type="Proteomes" id="UP000033947"/>
    </source>
</evidence>
<organism evidence="4 5">
    <name type="scientific">candidate division WWE3 bacterium GW2011_GWC2_41_23</name>
    <dbReference type="NCBI Taxonomy" id="1619123"/>
    <lineage>
        <taxon>Bacteria</taxon>
        <taxon>Katanobacteria</taxon>
    </lineage>
</organism>
<keyword evidence="1 4" id="KW-0489">Methyltransferase</keyword>